<organism evidence="2 3">
    <name type="scientific">Chlamydia avium 10DC88</name>
    <dbReference type="NCBI Taxonomy" id="1229831"/>
    <lineage>
        <taxon>Bacteria</taxon>
        <taxon>Pseudomonadati</taxon>
        <taxon>Chlamydiota</taxon>
        <taxon>Chlamydiia</taxon>
        <taxon>Chlamydiales</taxon>
        <taxon>Chlamydiaceae</taxon>
        <taxon>Chlamydia/Chlamydophila group</taxon>
        <taxon>Chlamydia</taxon>
    </lineage>
</organism>
<feature type="domain" description="Nucleoside phosphorylase" evidence="1">
    <location>
        <begin position="35"/>
        <end position="258"/>
    </location>
</feature>
<dbReference type="PANTHER" id="PTHR46832">
    <property type="entry name" value="5'-METHYLTHIOADENOSINE/S-ADENOSYLHOMOCYSTEINE NUCLEOSIDASE"/>
    <property type="match status" value="1"/>
</dbReference>
<accession>W8JFC3</accession>
<dbReference type="GO" id="GO:0008930">
    <property type="term" value="F:methylthioadenosine nucleosidase activity"/>
    <property type="evidence" value="ECO:0007669"/>
    <property type="project" value="TreeGrafter"/>
</dbReference>
<dbReference type="SUPFAM" id="SSF53167">
    <property type="entry name" value="Purine and uridine phosphorylases"/>
    <property type="match status" value="1"/>
</dbReference>
<dbReference type="InterPro" id="IPR000845">
    <property type="entry name" value="Nucleoside_phosphorylase_d"/>
</dbReference>
<evidence type="ECO:0000313" key="3">
    <source>
        <dbReference type="Proteomes" id="UP000019433"/>
    </source>
</evidence>
<dbReference type="RefSeq" id="WP_038500482.1">
    <property type="nucleotide sequence ID" value="NZ_CP006571.1"/>
</dbReference>
<dbReference type="GO" id="GO:0008782">
    <property type="term" value="F:adenosylhomocysteine nucleosidase activity"/>
    <property type="evidence" value="ECO:0007669"/>
    <property type="project" value="TreeGrafter"/>
</dbReference>
<sequence>MVLRVFFVIFFVYVFTSFPGESIDIFSEKASPLSRIGVILALPGSPETLENDYSVSSWFGNSKRTLEGKRTYYSGDFFGKYVVISSLWPNKVSASVIACNMIFKHRVDLIIILGTCYSRSENGHFGDLLITEGYINYDSDMRPFFPRFEIPDICQSVFTTHAGYREAAKIGGKQFILDHKKSIEDTLKTYGYLKPTTSSEHALVEGIIATGESFTMSKNYFLSLQKMYPSIQGFDSAGGAIAQVCYEYDVPCLGVSILLPHPLESPSNEDWKILHSQTNKMYMNSLLKSLLQEICSIH</sequence>
<dbReference type="PATRIC" id="fig|1229831.3.peg.380"/>
<dbReference type="AlphaFoldDB" id="W8JFC3"/>
<dbReference type="KEGG" id="cav:M832_03760"/>
<dbReference type="GO" id="GO:0005829">
    <property type="term" value="C:cytosol"/>
    <property type="evidence" value="ECO:0007669"/>
    <property type="project" value="TreeGrafter"/>
</dbReference>
<dbReference type="eggNOG" id="COG0775">
    <property type="taxonomic scope" value="Bacteria"/>
</dbReference>
<reference evidence="2 3" key="1">
    <citation type="journal article" date="2014" name="Syst. Appl. Microbiol.">
        <title>Evidence for the existence of two new members of the family Chlamydiaceae and proposal of Chlamydia avium sp. nov. and Chlamydia gallinacea sp. nov.</title>
        <authorList>
            <person name="Sachse K."/>
            <person name="Laroucau K."/>
            <person name="Riege K."/>
            <person name="Wehner S."/>
            <person name="Dilcher M."/>
            <person name="Creasy H.H."/>
            <person name="Weidmann M."/>
            <person name="Myers G."/>
            <person name="Vorimore F."/>
            <person name="Vicari N."/>
            <person name="Magnino S."/>
            <person name="Liebler-Tenorio E."/>
            <person name="Ruettger A."/>
            <person name="Bavoil P.M."/>
            <person name="Hufert F.T."/>
            <person name="Rossello-Mora R."/>
            <person name="Marz M."/>
        </authorList>
    </citation>
    <scope>NUCLEOTIDE SEQUENCE [LARGE SCALE GENOMIC DNA]</scope>
    <source>
        <strain evidence="2 3">10DC88</strain>
    </source>
</reference>
<dbReference type="EMBL" id="CP006571">
    <property type="protein sequence ID" value="AHK63241.1"/>
    <property type="molecule type" value="Genomic_DNA"/>
</dbReference>
<dbReference type="Proteomes" id="UP000019433">
    <property type="component" value="Chromosome"/>
</dbReference>
<dbReference type="GO" id="GO:0019284">
    <property type="term" value="P:L-methionine salvage from S-adenosylmethionine"/>
    <property type="evidence" value="ECO:0007669"/>
    <property type="project" value="TreeGrafter"/>
</dbReference>
<dbReference type="GO" id="GO:0009116">
    <property type="term" value="P:nucleoside metabolic process"/>
    <property type="evidence" value="ECO:0007669"/>
    <property type="project" value="InterPro"/>
</dbReference>
<name>W8JFC3_9CHLA</name>
<dbReference type="Pfam" id="PF01048">
    <property type="entry name" value="PNP_UDP_1"/>
    <property type="match status" value="1"/>
</dbReference>
<evidence type="ECO:0000259" key="1">
    <source>
        <dbReference type="Pfam" id="PF01048"/>
    </source>
</evidence>
<dbReference type="InterPro" id="IPR035994">
    <property type="entry name" value="Nucleoside_phosphorylase_sf"/>
</dbReference>
<dbReference type="STRING" id="1229831.M832_03760"/>
<proteinExistence type="predicted"/>
<protein>
    <submittedName>
        <fullName evidence="2">Phosphorylase superfamily protein</fullName>
    </submittedName>
</protein>
<dbReference type="PANTHER" id="PTHR46832:SF1">
    <property type="entry name" value="5'-METHYLTHIOADENOSINE_S-ADENOSYLHOMOCYSTEINE NUCLEOSIDASE"/>
    <property type="match status" value="1"/>
</dbReference>
<dbReference type="HOGENOM" id="CLU_081513_0_0_0"/>
<gene>
    <name evidence="2" type="ORF">M832_03760</name>
</gene>
<evidence type="ECO:0000313" key="2">
    <source>
        <dbReference type="EMBL" id="AHK63241.1"/>
    </source>
</evidence>
<dbReference type="Gene3D" id="3.40.50.1580">
    <property type="entry name" value="Nucleoside phosphorylase domain"/>
    <property type="match status" value="1"/>
</dbReference>